<dbReference type="PANTHER" id="PTHR47331:SF1">
    <property type="entry name" value="GAG-LIKE PROTEIN"/>
    <property type="match status" value="1"/>
</dbReference>
<dbReference type="InterPro" id="IPR043128">
    <property type="entry name" value="Rev_trsase/Diguanyl_cyclase"/>
</dbReference>
<dbReference type="OrthoDB" id="5920214at2759"/>
<dbReference type="GO" id="GO:0042575">
    <property type="term" value="C:DNA polymerase complex"/>
    <property type="evidence" value="ECO:0007669"/>
    <property type="project" value="UniProtKB-ARBA"/>
</dbReference>
<proteinExistence type="predicted"/>
<dbReference type="Proteomes" id="UP000054047">
    <property type="component" value="Unassembled WGS sequence"/>
</dbReference>
<dbReference type="InterPro" id="IPR043502">
    <property type="entry name" value="DNA/RNA_pol_sf"/>
</dbReference>
<evidence type="ECO:0000256" key="2">
    <source>
        <dbReference type="SAM" id="MobiDB-lite"/>
    </source>
</evidence>
<feature type="region of interest" description="Disordered" evidence="2">
    <location>
        <begin position="188"/>
        <end position="232"/>
    </location>
</feature>
<protein>
    <submittedName>
        <fullName evidence="4">Pao retrotransposon peptidase</fullName>
    </submittedName>
</protein>
<sequence>MTMIRQLKSLKQARDDARSLRNTLNDVEAIIATLRRQGETVDTTHTISMIMDVFPKRVQDEIAKKEFDSGKEWNMEELLSNITMVVRRHEHLENRREPSEGASHPVFNTQTRSVGKCVGCKGNHWFQDCPRYQTPFQKVERLKALKACWKCFSLQHHTKMCRRSNCPRCNGYHNAVVCREAITGPRGNDRNRFERYRDRRFSQSNSPLRTPPGYNDTGKRSRSSSPDIRRKGFIRYENRKPIPNMPNARRLFSKERQQNYRVRFARSATPPRRFNVNFVFKTEDQSLNNSQPDHTLCVNSEGKEYEENSTTRLMTVPIRMWNNRNGKMEIVYGILDSASDQSFIRTDLVERMMLPCHSEKTIMVTTFGGRAETKRTKGVNVNLYNSKGQSIQVRLLTHPTIMTSLDLGHLPEKDEIILKEMFPRNDQPIVQENVTPEILIGNDYFNWVMKTNEPVTQLPSGLFVTSTFFGPVISGTPQTNDPIIAGNKFFKRVIHSYTTRINEINKEPDEQSNPNPDYSELWKLPGVGTEELITEEEEFKQVLEQFCSTVEIRDGKIYVCFPWKANKHELADNYNLALSRLHQLYKMKDRNPDCWKEYCKIIQEQYQKKFIEDAVDHPTYENPFYYIPHQAVIKMESETTKTRIVLDASSKRVGELSLNDVIFQGPLLLPNLIGILLRSRIGTKVMIADVEKAFHMIHLHESERNSVRFLWLKDTSKLPTPDNVRIVRFCRLPFGVNASPFLLGMSIKYGLSRQKEIDSNIYDELERNLYVDNVLMTDESTESFVRKYHTCKRIFSEMSMNLRQFLTSDSKCNQEIKKEDLSTSKSLKILGILWNPKNDKLSITCKLKYCPKPTKRKVLQYTHATFDPLGYLIPLLVPAKIYLQDLWKRNRKWDDLLTPEEDRAWQEICENAAGYVATIPRSIAASSTNDRYELHTFTDASLRSFAAAVYLRTVTPHDEIKTALIAARQRLAPIKSNAKLLTIPRLELLALQIGIRLTDFIIKEIPLKLTTIRIYSDSQVALNWVQAPENNGTFVNNRCREIKKRMLSWTLKNIHVRLHYIPTDQNPADCATRGLSKNQMTDHMWWYGPKFIQTNKDAWPKLQEFLWISKTDQENEQQMEDLGKDNEEEMVITTNVISTPTNTGKPPFFEQFSSFEKCKRITALVLKALKILLYDKLSKRNQEIFNKVLPEIQRVATENPVGNVGTKDVILSETIILKSMQREITTEEFEKWSELRIFCDENDVMRCRGRIQTQQWDAETSEPILLPPNHSLTKAIIREYHARCGHQGTNATLANLRQRFWIPRARQIIKSCFRKCVTCKQWNGKPYFYPESPPLPQIRVQQSRPFQHVGIDLAGPFCVITEDKEDVKRWITLITCTVARAVHLEIVNNLSASQLIDALRRFVARRGRPQSIISDNATNFKLGRDILETINSEERSTEESINKFLTTENIDWKFITPLSPWKGVFTNA</sequence>
<dbReference type="SUPFAM" id="SSF56672">
    <property type="entry name" value="DNA/RNA polymerases"/>
    <property type="match status" value="1"/>
</dbReference>
<dbReference type="GO" id="GO:0015074">
    <property type="term" value="P:DNA integration"/>
    <property type="evidence" value="ECO:0007669"/>
    <property type="project" value="InterPro"/>
</dbReference>
<dbReference type="Pfam" id="PF05380">
    <property type="entry name" value="Peptidase_A17"/>
    <property type="match status" value="1"/>
</dbReference>
<name>A0A0C2G859_9BILA</name>
<feature type="coiled-coil region" evidence="1">
    <location>
        <begin position="10"/>
        <end position="37"/>
    </location>
</feature>
<feature type="compositionally biased region" description="Basic and acidic residues" evidence="2">
    <location>
        <begin position="188"/>
        <end position="201"/>
    </location>
</feature>
<dbReference type="Pfam" id="PF17921">
    <property type="entry name" value="Integrase_H2C2"/>
    <property type="match status" value="1"/>
</dbReference>
<dbReference type="Gene3D" id="1.10.340.70">
    <property type="match status" value="1"/>
</dbReference>
<accession>A0A0C2G859</accession>
<evidence type="ECO:0000313" key="5">
    <source>
        <dbReference type="Proteomes" id="UP000054047"/>
    </source>
</evidence>
<dbReference type="GO" id="GO:0003676">
    <property type="term" value="F:nucleic acid binding"/>
    <property type="evidence" value="ECO:0007669"/>
    <property type="project" value="InterPro"/>
</dbReference>
<keyword evidence="5" id="KW-1185">Reference proteome</keyword>
<keyword evidence="1" id="KW-0175">Coiled coil</keyword>
<dbReference type="PROSITE" id="PS50994">
    <property type="entry name" value="INTEGRASE"/>
    <property type="match status" value="1"/>
</dbReference>
<feature type="domain" description="Integrase catalytic" evidence="3">
    <location>
        <begin position="1341"/>
        <end position="1468"/>
    </location>
</feature>
<reference evidence="4 5" key="1">
    <citation type="submission" date="2013-12" db="EMBL/GenBank/DDBJ databases">
        <title>Draft genome of the parsitic nematode Ancylostoma duodenale.</title>
        <authorList>
            <person name="Mitreva M."/>
        </authorList>
    </citation>
    <scope>NUCLEOTIDE SEQUENCE [LARGE SCALE GENOMIC DNA]</scope>
    <source>
        <strain evidence="4 5">Zhejiang</strain>
    </source>
</reference>
<dbReference type="InterPro" id="IPR036397">
    <property type="entry name" value="RNaseH_sf"/>
</dbReference>
<organism evidence="4 5">
    <name type="scientific">Ancylostoma duodenale</name>
    <dbReference type="NCBI Taxonomy" id="51022"/>
    <lineage>
        <taxon>Eukaryota</taxon>
        <taxon>Metazoa</taxon>
        <taxon>Ecdysozoa</taxon>
        <taxon>Nematoda</taxon>
        <taxon>Chromadorea</taxon>
        <taxon>Rhabditida</taxon>
        <taxon>Rhabditina</taxon>
        <taxon>Rhabditomorpha</taxon>
        <taxon>Strongyloidea</taxon>
        <taxon>Ancylostomatidae</taxon>
        <taxon>Ancylostomatinae</taxon>
        <taxon>Ancylostoma</taxon>
    </lineage>
</organism>
<evidence type="ECO:0000259" key="3">
    <source>
        <dbReference type="PROSITE" id="PS50994"/>
    </source>
</evidence>
<dbReference type="EMBL" id="KN737964">
    <property type="protein sequence ID" value="KIH55064.1"/>
    <property type="molecule type" value="Genomic_DNA"/>
</dbReference>
<dbReference type="InterPro" id="IPR001584">
    <property type="entry name" value="Integrase_cat-core"/>
</dbReference>
<evidence type="ECO:0000313" key="4">
    <source>
        <dbReference type="EMBL" id="KIH55064.1"/>
    </source>
</evidence>
<gene>
    <name evidence="4" type="ORF">ANCDUO_14789</name>
</gene>
<dbReference type="Gene3D" id="3.30.420.10">
    <property type="entry name" value="Ribonuclease H-like superfamily/Ribonuclease H"/>
    <property type="match status" value="1"/>
</dbReference>
<dbReference type="Gene3D" id="3.10.10.10">
    <property type="entry name" value="HIV Type 1 Reverse Transcriptase, subunit A, domain 1"/>
    <property type="match status" value="1"/>
</dbReference>
<dbReference type="Gene3D" id="3.30.70.270">
    <property type="match status" value="1"/>
</dbReference>
<dbReference type="InterPro" id="IPR012337">
    <property type="entry name" value="RNaseH-like_sf"/>
</dbReference>
<dbReference type="InterPro" id="IPR041588">
    <property type="entry name" value="Integrase_H2C2"/>
</dbReference>
<evidence type="ECO:0000256" key="1">
    <source>
        <dbReference type="SAM" id="Coils"/>
    </source>
</evidence>
<dbReference type="InterPro" id="IPR008042">
    <property type="entry name" value="Retrotrans_Pao"/>
</dbReference>
<dbReference type="PANTHER" id="PTHR47331">
    <property type="entry name" value="PHD-TYPE DOMAIN-CONTAINING PROTEIN"/>
    <property type="match status" value="1"/>
</dbReference>
<dbReference type="SUPFAM" id="SSF53098">
    <property type="entry name" value="Ribonuclease H-like"/>
    <property type="match status" value="1"/>
</dbReference>